<dbReference type="InterPro" id="IPR017734">
    <property type="entry name" value="T6SS_SciN"/>
</dbReference>
<sequence length="177" mass="19609">MHHSLRLFSSLVISLSRVMALIALLGMSVFIAGCSSSKSRVGGVLNLDTDLKLMFETASDINPDENSRPSPVFVRFYQLKSATAFDKADFIDIYERDAEIFGGDIVSKQVLKPLLPGVGRTERFVLEPGTKIIALYAEFSQYPGSTYKVTFPVTENNIIKNKVTVKITDRTIALVKK</sequence>
<keyword evidence="2" id="KW-0449">Lipoprotein</keyword>
<evidence type="ECO:0000256" key="1">
    <source>
        <dbReference type="SAM" id="Phobius"/>
    </source>
</evidence>
<keyword evidence="1" id="KW-0472">Membrane</keyword>
<dbReference type="AlphaFoldDB" id="A0A266QC84"/>
<reference evidence="3" key="1">
    <citation type="submission" date="2017-05" db="EMBL/GenBank/DDBJ databases">
        <authorList>
            <person name="Barney B.M."/>
        </authorList>
    </citation>
    <scope>NUCLEOTIDE SEQUENCE [LARGE SCALE GENOMIC DNA]</scope>
    <source>
        <strain evidence="3">PSBB022</strain>
    </source>
</reference>
<name>A0A266QC84_9GAMM</name>
<feature type="transmembrane region" description="Helical" evidence="1">
    <location>
        <begin position="7"/>
        <end position="31"/>
    </location>
</feature>
<keyword evidence="1" id="KW-0812">Transmembrane</keyword>
<evidence type="ECO:0000313" key="2">
    <source>
        <dbReference type="EMBL" id="OZY87498.1"/>
    </source>
</evidence>
<accession>A0A266QC84</accession>
<dbReference type="PROSITE" id="PS51257">
    <property type="entry name" value="PROKAR_LIPOPROTEIN"/>
    <property type="match status" value="1"/>
</dbReference>
<dbReference type="RefSeq" id="WP_094984898.1">
    <property type="nucleotide sequence ID" value="NZ_NHNI01000001.1"/>
</dbReference>
<comment type="caution">
    <text evidence="2">The sequence shown here is derived from an EMBL/GenBank/DDBJ whole genome shotgun (WGS) entry which is preliminary data.</text>
</comment>
<keyword evidence="1" id="KW-1133">Transmembrane helix</keyword>
<dbReference type="Gene3D" id="2.60.40.4150">
    <property type="entry name" value="Type VI secretion system, lipoprotein SciN"/>
    <property type="match status" value="1"/>
</dbReference>
<dbReference type="PANTHER" id="PTHR37625:SF4">
    <property type="entry name" value="OUTER MEMBRANE LIPOPROTEIN"/>
    <property type="match status" value="1"/>
</dbReference>
<dbReference type="PANTHER" id="PTHR37625">
    <property type="entry name" value="OUTER MEMBRANE LIPOPROTEIN-RELATED"/>
    <property type="match status" value="1"/>
</dbReference>
<dbReference type="NCBIfam" id="TIGR03352">
    <property type="entry name" value="VI_chp_3"/>
    <property type="match status" value="1"/>
</dbReference>
<evidence type="ECO:0000313" key="3">
    <source>
        <dbReference type="Proteomes" id="UP000216101"/>
    </source>
</evidence>
<gene>
    <name evidence="2" type="ORF">CBP51_11145</name>
</gene>
<protein>
    <submittedName>
        <fullName evidence="2">Type VI secretion system-associated lipoprotein</fullName>
    </submittedName>
</protein>
<dbReference type="InterPro" id="IPR038706">
    <property type="entry name" value="Type_VI_SciN-like_sf"/>
</dbReference>
<dbReference type="Pfam" id="PF12790">
    <property type="entry name" value="T6SS-SciN"/>
    <property type="match status" value="1"/>
</dbReference>
<keyword evidence="3" id="KW-1185">Reference proteome</keyword>
<proteinExistence type="predicted"/>
<dbReference type="Proteomes" id="UP000216101">
    <property type="component" value="Unassembled WGS sequence"/>
</dbReference>
<organism evidence="2 3">
    <name type="scientific">Cellvibrio mixtus</name>
    <dbReference type="NCBI Taxonomy" id="39650"/>
    <lineage>
        <taxon>Bacteria</taxon>
        <taxon>Pseudomonadati</taxon>
        <taxon>Pseudomonadota</taxon>
        <taxon>Gammaproteobacteria</taxon>
        <taxon>Cellvibrionales</taxon>
        <taxon>Cellvibrionaceae</taxon>
        <taxon>Cellvibrio</taxon>
    </lineage>
</organism>
<dbReference type="EMBL" id="NHNI01000001">
    <property type="protein sequence ID" value="OZY87498.1"/>
    <property type="molecule type" value="Genomic_DNA"/>
</dbReference>